<dbReference type="RefSeq" id="WP_244709483.1">
    <property type="nucleotide sequence ID" value="NZ_CP095073.1"/>
</dbReference>
<protein>
    <submittedName>
        <fullName evidence="3">Glycosyltransferase family 1 protein</fullName>
    </submittedName>
</protein>
<evidence type="ECO:0000259" key="1">
    <source>
        <dbReference type="Pfam" id="PF00534"/>
    </source>
</evidence>
<evidence type="ECO:0000313" key="3">
    <source>
        <dbReference type="EMBL" id="UOQ43933.1"/>
    </source>
</evidence>
<evidence type="ECO:0000313" key="4">
    <source>
        <dbReference type="Proteomes" id="UP000831787"/>
    </source>
</evidence>
<organism evidence="3 4">
    <name type="scientific">Halobacillus salinarum</name>
    <dbReference type="NCBI Taxonomy" id="2932257"/>
    <lineage>
        <taxon>Bacteria</taxon>
        <taxon>Bacillati</taxon>
        <taxon>Bacillota</taxon>
        <taxon>Bacilli</taxon>
        <taxon>Bacillales</taxon>
        <taxon>Bacillaceae</taxon>
        <taxon>Halobacillus</taxon>
    </lineage>
</organism>
<dbReference type="InterPro" id="IPR001296">
    <property type="entry name" value="Glyco_trans_1"/>
</dbReference>
<sequence>MRIAIFTDTFTPQVNGVARTLQRYVDYLERKDISYRIFVPKANKHQLYSSEIHRFKSIPFHLYPECRLAIPNVYSIRKQLESFHPDLIHIATPFNIGLAGLYYGKKLGIPIVGSYHTNFDDYLKYYDLQFMSKWIWKYMRWFHHSFRKTFVPSQDTRQELLRHGFTNLHIWSRGVNCEHFHPISDPARLKKEYKITEPYLLTYVGRLAPEKDLHILMETAKRLPESIRKQVHWMVVGDGPMYEQLKAEAPGNMTFTGYMKGNKLAEIYASSSLFVFPSTTETFGNVVLESMASGTPVVGARAGGVQEIIEDQKTGILCEPGKTDDFVQAVSQLIEHRMKLKLMGYEARQYALGRSWDTIFDALLFEYEHALVDHEYSYA</sequence>
<proteinExistence type="predicted"/>
<dbReference type="PANTHER" id="PTHR45947:SF3">
    <property type="entry name" value="SULFOQUINOVOSYL TRANSFERASE SQD2"/>
    <property type="match status" value="1"/>
</dbReference>
<dbReference type="InterPro" id="IPR028098">
    <property type="entry name" value="Glyco_trans_4-like_N"/>
</dbReference>
<gene>
    <name evidence="3" type="ORF">MUN89_19015</name>
</gene>
<dbReference type="Pfam" id="PF13439">
    <property type="entry name" value="Glyco_transf_4"/>
    <property type="match status" value="1"/>
</dbReference>
<dbReference type="PANTHER" id="PTHR45947">
    <property type="entry name" value="SULFOQUINOVOSYL TRANSFERASE SQD2"/>
    <property type="match status" value="1"/>
</dbReference>
<accession>A0ABY4EIQ2</accession>
<evidence type="ECO:0000259" key="2">
    <source>
        <dbReference type="Pfam" id="PF13439"/>
    </source>
</evidence>
<feature type="domain" description="Glycosyl transferase family 1" evidence="1">
    <location>
        <begin position="190"/>
        <end position="349"/>
    </location>
</feature>
<dbReference type="Proteomes" id="UP000831787">
    <property type="component" value="Chromosome"/>
</dbReference>
<dbReference type="Gene3D" id="3.40.50.2000">
    <property type="entry name" value="Glycogen Phosphorylase B"/>
    <property type="match status" value="2"/>
</dbReference>
<dbReference type="SUPFAM" id="SSF53756">
    <property type="entry name" value="UDP-Glycosyltransferase/glycogen phosphorylase"/>
    <property type="match status" value="1"/>
</dbReference>
<name>A0ABY4EIQ2_9BACI</name>
<dbReference type="CDD" id="cd03814">
    <property type="entry name" value="GT4-like"/>
    <property type="match status" value="1"/>
</dbReference>
<reference evidence="3 4" key="1">
    <citation type="submission" date="2022-04" db="EMBL/GenBank/DDBJ databases">
        <title>Halobacillus sp. isolated from saltern.</title>
        <authorList>
            <person name="Won M."/>
            <person name="Lee C.-M."/>
            <person name="Woen H.-Y."/>
            <person name="Kwon S.-W."/>
        </authorList>
    </citation>
    <scope>NUCLEOTIDE SEQUENCE [LARGE SCALE GENOMIC DNA]</scope>
    <source>
        <strain evidence="3 4">SSBR10-3</strain>
    </source>
</reference>
<dbReference type="EMBL" id="CP095073">
    <property type="protein sequence ID" value="UOQ43933.1"/>
    <property type="molecule type" value="Genomic_DNA"/>
</dbReference>
<keyword evidence="4" id="KW-1185">Reference proteome</keyword>
<dbReference type="InterPro" id="IPR050194">
    <property type="entry name" value="Glycosyltransferase_grp1"/>
</dbReference>
<dbReference type="Pfam" id="PF00534">
    <property type="entry name" value="Glycos_transf_1"/>
    <property type="match status" value="1"/>
</dbReference>
<feature type="domain" description="Glycosyltransferase subfamily 4-like N-terminal" evidence="2">
    <location>
        <begin position="14"/>
        <end position="178"/>
    </location>
</feature>